<organism evidence="2 3">
    <name type="scientific">Candidatus Methylophosphatis roskildensis</name>
    <dbReference type="NCBI Taxonomy" id="2899263"/>
    <lineage>
        <taxon>Bacteria</taxon>
        <taxon>Pseudomonadati</taxon>
        <taxon>Pseudomonadota</taxon>
        <taxon>Betaproteobacteria</taxon>
        <taxon>Nitrosomonadales</taxon>
        <taxon>Sterolibacteriaceae</taxon>
        <taxon>Candidatus Methylophosphatis</taxon>
    </lineage>
</organism>
<dbReference type="SUPFAM" id="SSF54427">
    <property type="entry name" value="NTF2-like"/>
    <property type="match status" value="1"/>
</dbReference>
<proteinExistence type="predicted"/>
<gene>
    <name evidence="2" type="ORF">IPH26_21995</name>
</gene>
<protein>
    <submittedName>
        <fullName evidence="2">Nuclear transport factor 2 family protein</fullName>
    </submittedName>
</protein>
<dbReference type="Pfam" id="PF12680">
    <property type="entry name" value="SnoaL_2"/>
    <property type="match status" value="1"/>
</dbReference>
<feature type="domain" description="SnoaL-like" evidence="1">
    <location>
        <begin position="11"/>
        <end position="108"/>
    </location>
</feature>
<evidence type="ECO:0000313" key="2">
    <source>
        <dbReference type="EMBL" id="MBK6975507.1"/>
    </source>
</evidence>
<comment type="caution">
    <text evidence="2">The sequence shown here is derived from an EMBL/GenBank/DDBJ whole genome shotgun (WGS) entry which is preliminary data.</text>
</comment>
<dbReference type="Proteomes" id="UP000807785">
    <property type="component" value="Unassembled WGS sequence"/>
</dbReference>
<reference evidence="2" key="1">
    <citation type="submission" date="2020-10" db="EMBL/GenBank/DDBJ databases">
        <title>Connecting structure to function with the recovery of over 1000 high-quality activated sludge metagenome-assembled genomes encoding full-length rRNA genes using long-read sequencing.</title>
        <authorList>
            <person name="Singleton C.M."/>
            <person name="Petriglieri F."/>
            <person name="Kristensen J.M."/>
            <person name="Kirkegaard R.H."/>
            <person name="Michaelsen T.Y."/>
            <person name="Andersen M.H."/>
            <person name="Karst S.M."/>
            <person name="Dueholm M.S."/>
            <person name="Nielsen P.H."/>
            <person name="Albertsen M."/>
        </authorList>
    </citation>
    <scope>NUCLEOTIDE SEQUENCE</scope>
    <source>
        <strain evidence="2">Bjer_18-Q3-R1-45_BAT3C.347</strain>
    </source>
</reference>
<dbReference type="InterPro" id="IPR032710">
    <property type="entry name" value="NTF2-like_dom_sf"/>
</dbReference>
<dbReference type="Gene3D" id="3.10.450.50">
    <property type="match status" value="1"/>
</dbReference>
<name>A0A9D7E7V2_9PROT</name>
<dbReference type="AlphaFoldDB" id="A0A9D7E7V2"/>
<evidence type="ECO:0000259" key="1">
    <source>
        <dbReference type="Pfam" id="PF12680"/>
    </source>
</evidence>
<dbReference type="EMBL" id="JADJEV010000005">
    <property type="protein sequence ID" value="MBK6975507.1"/>
    <property type="molecule type" value="Genomic_DNA"/>
</dbReference>
<dbReference type="InterPro" id="IPR037401">
    <property type="entry name" value="SnoaL-like"/>
</dbReference>
<accession>A0A9D7E7V2</accession>
<sequence>MTALVSLDDIVAFYETLDTARLAELGRFYTADARFKDPFNEVRGVAAIRRVFEHMFETLEHPQFRVTDRIVDSSGAILLWEFHFGSPRRARCIRGASHLRFDTRGRIEWHRDYWDAAEELYAGLPVIGWLMRRLQRALRAPQPFD</sequence>
<evidence type="ECO:0000313" key="3">
    <source>
        <dbReference type="Proteomes" id="UP000807785"/>
    </source>
</evidence>